<dbReference type="Proteomes" id="UP000799753">
    <property type="component" value="Unassembled WGS sequence"/>
</dbReference>
<evidence type="ECO:0000256" key="10">
    <source>
        <dbReference type="SAM" id="MobiDB-lite"/>
    </source>
</evidence>
<accession>A0A6A6S9R1</accession>
<keyword evidence="9" id="KW-0479">Metal-binding</keyword>
<dbReference type="Pfam" id="PF05730">
    <property type="entry name" value="CFEM"/>
    <property type="match status" value="1"/>
</dbReference>
<gene>
    <name evidence="13" type="ORF">P280DRAFT_487174</name>
</gene>
<protein>
    <recommendedName>
        <fullName evidence="12">CFEM domain-containing protein</fullName>
    </recommendedName>
</protein>
<keyword evidence="7 9" id="KW-1015">Disulfide bond</keyword>
<evidence type="ECO:0000313" key="13">
    <source>
        <dbReference type="EMBL" id="KAF2644606.1"/>
    </source>
</evidence>
<feature type="binding site" description="axial binding residue" evidence="9">
    <location>
        <position position="362"/>
    </location>
    <ligand>
        <name>heme</name>
        <dbReference type="ChEBI" id="CHEBI:30413"/>
    </ligand>
    <ligandPart>
        <name>Fe</name>
        <dbReference type="ChEBI" id="CHEBI:18248"/>
    </ligandPart>
</feature>
<feature type="domain" description="CFEM" evidence="12">
    <location>
        <begin position="314"/>
        <end position="441"/>
    </location>
</feature>
<comment type="subcellular location">
    <subcellularLocation>
        <location evidence="1">Membrane</location>
        <topology evidence="1">Lipid-anchor</topology>
        <topology evidence="1">GPI-anchor</topology>
    </subcellularLocation>
    <subcellularLocation>
        <location evidence="2">Secreted</location>
    </subcellularLocation>
</comment>
<keyword evidence="5" id="KW-0472">Membrane</keyword>
<keyword evidence="9" id="KW-0349">Heme</keyword>
<keyword evidence="5" id="KW-0336">GPI-anchor</keyword>
<dbReference type="OrthoDB" id="5431405at2759"/>
<comment type="similarity">
    <text evidence="3">Belongs to the RBT5 family.</text>
</comment>
<keyword evidence="9" id="KW-0408">Iron</keyword>
<dbReference type="GO" id="GO:0005576">
    <property type="term" value="C:extracellular region"/>
    <property type="evidence" value="ECO:0007669"/>
    <property type="project" value="UniProtKB-SubCell"/>
</dbReference>
<feature type="compositionally biased region" description="Low complexity" evidence="10">
    <location>
        <begin position="502"/>
        <end position="524"/>
    </location>
</feature>
<keyword evidence="4" id="KW-0964">Secreted</keyword>
<comment type="caution">
    <text evidence="9">Lacks conserved residue(s) required for the propagation of feature annotation.</text>
</comment>
<proteinExistence type="inferred from homology"/>
<evidence type="ECO:0000256" key="1">
    <source>
        <dbReference type="ARBA" id="ARBA00004589"/>
    </source>
</evidence>
<dbReference type="GO" id="GO:0046872">
    <property type="term" value="F:metal ion binding"/>
    <property type="evidence" value="ECO:0007669"/>
    <property type="project" value="UniProtKB-UniRule"/>
</dbReference>
<sequence>MKGSIALLVSGLASQQVAATWNRQATNFNTPQYSNNECSDKQNTGFDWSDINDGQKDFDYGDFNFGGGWTCSNKFGKRDLITKRTFNSKCVKNTVSKETPASFSCDKRKDGFSVKEIDVSVDHDVDLEFHYKMSDGSTCKQTTSCKTEGTTVKNTQCGGAQSVEVYLGSSKENKSSCDIGFHNIRFDCTPGQTYSPPASYTPTPSKSSASKPPQTTSASSTSKASSSSHASSSIVVSSSSKASSSSASSYHFSNSTLSTATKPSSTPVSISASSSVVSSSSQASSSSAPASSTEYVLASSAPSAPASSSKPLTTPAGSTTAPATSSPAPSSSAYPPATPPDVLPKCLNTWIQINTQCKDNTDNACYCKIPDFTKNVIDCVASYSTAEEAQKALQYFIGICAADIPTNPGIISDCPSNIPINPTTSAPAPSTAAATKPASSAPAVSAPAPSAAAPSVPCTTITVGSTTYTVPQVVFTTSTPAPVAPGAPAPSDEPINLVPGTTPAAASATTTGAPYPIPSSLSSSIKPTGTGAVQPSTPAQQFTGAASSLKMQLPAAFVAVIAFFTL</sequence>
<keyword evidence="5" id="KW-0325">Glycoprotein</keyword>
<evidence type="ECO:0000256" key="8">
    <source>
        <dbReference type="ARBA" id="ARBA00023288"/>
    </source>
</evidence>
<feature type="compositionally biased region" description="Polar residues" evidence="10">
    <location>
        <begin position="250"/>
        <end position="262"/>
    </location>
</feature>
<feature type="signal peptide" evidence="11">
    <location>
        <begin position="1"/>
        <end position="19"/>
    </location>
</feature>
<feature type="region of interest" description="Disordered" evidence="10">
    <location>
        <begin position="303"/>
        <end position="336"/>
    </location>
</feature>
<dbReference type="EMBL" id="MU006778">
    <property type="protein sequence ID" value="KAF2644606.1"/>
    <property type="molecule type" value="Genomic_DNA"/>
</dbReference>
<name>A0A6A6S9R1_9PLEO</name>
<feature type="compositionally biased region" description="Low complexity" evidence="10">
    <location>
        <begin position="303"/>
        <end position="335"/>
    </location>
</feature>
<feature type="chain" id="PRO_5025445406" description="CFEM domain-containing protein" evidence="11">
    <location>
        <begin position="20"/>
        <end position="566"/>
    </location>
</feature>
<evidence type="ECO:0000256" key="2">
    <source>
        <dbReference type="ARBA" id="ARBA00004613"/>
    </source>
</evidence>
<evidence type="ECO:0000256" key="4">
    <source>
        <dbReference type="ARBA" id="ARBA00022525"/>
    </source>
</evidence>
<feature type="compositionally biased region" description="Polar residues" evidence="10">
    <location>
        <begin position="525"/>
        <end position="538"/>
    </location>
</feature>
<evidence type="ECO:0000256" key="3">
    <source>
        <dbReference type="ARBA" id="ARBA00010031"/>
    </source>
</evidence>
<keyword evidence="6 11" id="KW-0732">Signal</keyword>
<dbReference type="GO" id="GO:0098552">
    <property type="term" value="C:side of membrane"/>
    <property type="evidence" value="ECO:0007669"/>
    <property type="project" value="UniProtKB-KW"/>
</dbReference>
<feature type="region of interest" description="Disordered" evidence="10">
    <location>
        <begin position="243"/>
        <end position="271"/>
    </location>
</feature>
<dbReference type="PROSITE" id="PS52012">
    <property type="entry name" value="CFEM"/>
    <property type="match status" value="1"/>
</dbReference>
<evidence type="ECO:0000256" key="9">
    <source>
        <dbReference type="PROSITE-ProRule" id="PRU01356"/>
    </source>
</evidence>
<organism evidence="13 14">
    <name type="scientific">Massarina eburnea CBS 473.64</name>
    <dbReference type="NCBI Taxonomy" id="1395130"/>
    <lineage>
        <taxon>Eukaryota</taxon>
        <taxon>Fungi</taxon>
        <taxon>Dikarya</taxon>
        <taxon>Ascomycota</taxon>
        <taxon>Pezizomycotina</taxon>
        <taxon>Dothideomycetes</taxon>
        <taxon>Pleosporomycetidae</taxon>
        <taxon>Pleosporales</taxon>
        <taxon>Massarineae</taxon>
        <taxon>Massarinaceae</taxon>
        <taxon>Massarina</taxon>
    </lineage>
</organism>
<feature type="region of interest" description="Disordered" evidence="10">
    <location>
        <begin position="195"/>
        <end position="231"/>
    </location>
</feature>
<evidence type="ECO:0000256" key="7">
    <source>
        <dbReference type="ARBA" id="ARBA00023157"/>
    </source>
</evidence>
<evidence type="ECO:0000256" key="11">
    <source>
        <dbReference type="SAM" id="SignalP"/>
    </source>
</evidence>
<evidence type="ECO:0000313" key="14">
    <source>
        <dbReference type="Proteomes" id="UP000799753"/>
    </source>
</evidence>
<reference evidence="13" key="1">
    <citation type="journal article" date="2020" name="Stud. Mycol.">
        <title>101 Dothideomycetes genomes: a test case for predicting lifestyles and emergence of pathogens.</title>
        <authorList>
            <person name="Haridas S."/>
            <person name="Albert R."/>
            <person name="Binder M."/>
            <person name="Bloem J."/>
            <person name="Labutti K."/>
            <person name="Salamov A."/>
            <person name="Andreopoulos B."/>
            <person name="Baker S."/>
            <person name="Barry K."/>
            <person name="Bills G."/>
            <person name="Bluhm B."/>
            <person name="Cannon C."/>
            <person name="Castanera R."/>
            <person name="Culley D."/>
            <person name="Daum C."/>
            <person name="Ezra D."/>
            <person name="Gonzalez J."/>
            <person name="Henrissat B."/>
            <person name="Kuo A."/>
            <person name="Liang C."/>
            <person name="Lipzen A."/>
            <person name="Lutzoni F."/>
            <person name="Magnuson J."/>
            <person name="Mondo S."/>
            <person name="Nolan M."/>
            <person name="Ohm R."/>
            <person name="Pangilinan J."/>
            <person name="Park H.-J."/>
            <person name="Ramirez L."/>
            <person name="Alfaro M."/>
            <person name="Sun H."/>
            <person name="Tritt A."/>
            <person name="Yoshinaga Y."/>
            <person name="Zwiers L.-H."/>
            <person name="Turgeon B."/>
            <person name="Goodwin S."/>
            <person name="Spatafora J."/>
            <person name="Crous P."/>
            <person name="Grigoriev I."/>
        </authorList>
    </citation>
    <scope>NUCLEOTIDE SEQUENCE</scope>
    <source>
        <strain evidence="13">CBS 473.64</strain>
    </source>
</reference>
<dbReference type="AlphaFoldDB" id="A0A6A6S9R1"/>
<dbReference type="InterPro" id="IPR008427">
    <property type="entry name" value="Extracellular_membr_CFEM_dom"/>
</dbReference>
<feature type="region of interest" description="Disordered" evidence="10">
    <location>
        <begin position="502"/>
        <end position="538"/>
    </location>
</feature>
<feature type="disulfide bond" evidence="9">
    <location>
        <begin position="367"/>
        <end position="400"/>
    </location>
</feature>
<evidence type="ECO:0000259" key="12">
    <source>
        <dbReference type="PROSITE" id="PS52012"/>
    </source>
</evidence>
<evidence type="ECO:0000256" key="5">
    <source>
        <dbReference type="ARBA" id="ARBA00022622"/>
    </source>
</evidence>
<keyword evidence="8" id="KW-0449">Lipoprotein</keyword>
<evidence type="ECO:0000256" key="6">
    <source>
        <dbReference type="ARBA" id="ARBA00022729"/>
    </source>
</evidence>
<keyword evidence="14" id="KW-1185">Reference proteome</keyword>